<feature type="region of interest" description="Disordered" evidence="1">
    <location>
        <begin position="41"/>
        <end position="63"/>
    </location>
</feature>
<evidence type="ECO:0008006" key="4">
    <source>
        <dbReference type="Google" id="ProtNLM"/>
    </source>
</evidence>
<evidence type="ECO:0000256" key="1">
    <source>
        <dbReference type="SAM" id="MobiDB-lite"/>
    </source>
</evidence>
<dbReference type="RefSeq" id="WP_369668626.1">
    <property type="nucleotide sequence ID" value="NZ_JBDKXB010000056.1"/>
</dbReference>
<evidence type="ECO:0000313" key="2">
    <source>
        <dbReference type="EMBL" id="MEY6434245.1"/>
    </source>
</evidence>
<sequence length="172" mass="19550">MKKSVKSAAERILDLRSTYSETDLMDAIRILSNSENWARFQRTEQTQSKKSTSDRLAKKPKKEPDLSKVVADLRGVDHEKFEMLSRFDSAFRQGEVLRTLDMVRDIGASIDKSFDPGKSRKGAISKFMKLLASLPTSEARDKINYILESERNAYDSAEAYSQLAEYIIGKSE</sequence>
<organism evidence="2 3">
    <name type="scientific">Thioalkalicoccus limnaeus</name>
    <dbReference type="NCBI Taxonomy" id="120681"/>
    <lineage>
        <taxon>Bacteria</taxon>
        <taxon>Pseudomonadati</taxon>
        <taxon>Pseudomonadota</taxon>
        <taxon>Gammaproteobacteria</taxon>
        <taxon>Chromatiales</taxon>
        <taxon>Chromatiaceae</taxon>
        <taxon>Thioalkalicoccus</taxon>
    </lineage>
</organism>
<keyword evidence="3" id="KW-1185">Reference proteome</keyword>
<evidence type="ECO:0000313" key="3">
    <source>
        <dbReference type="Proteomes" id="UP001564408"/>
    </source>
</evidence>
<proteinExistence type="predicted"/>
<accession>A0ABV4BP31</accession>
<comment type="caution">
    <text evidence="2">The sequence shown here is derived from an EMBL/GenBank/DDBJ whole genome shotgun (WGS) entry which is preliminary data.</text>
</comment>
<dbReference type="Proteomes" id="UP001564408">
    <property type="component" value="Unassembled WGS sequence"/>
</dbReference>
<feature type="compositionally biased region" description="Basic and acidic residues" evidence="1">
    <location>
        <begin position="51"/>
        <end position="63"/>
    </location>
</feature>
<dbReference type="EMBL" id="JBDKXB010000056">
    <property type="protein sequence ID" value="MEY6434245.1"/>
    <property type="molecule type" value="Genomic_DNA"/>
</dbReference>
<name>A0ABV4BP31_9GAMM</name>
<reference evidence="2 3" key="1">
    <citation type="submission" date="2024-05" db="EMBL/GenBank/DDBJ databases">
        <title>Genome Sequence and Characterization of the New Strain Purple Sulfur Bacterium of Genus Thioalkalicoccus.</title>
        <authorList>
            <person name="Bryantseva I.A."/>
            <person name="Kyndt J.A."/>
            <person name="Imhoff J.F."/>
        </authorList>
    </citation>
    <scope>NUCLEOTIDE SEQUENCE [LARGE SCALE GENOMIC DNA]</scope>
    <source>
        <strain evidence="2 3">Um2</strain>
    </source>
</reference>
<protein>
    <recommendedName>
        <fullName evidence="4">DUF3486 domain-containing protein</fullName>
    </recommendedName>
</protein>
<gene>
    <name evidence="2" type="ORF">ABC977_17780</name>
</gene>